<dbReference type="Proteomes" id="UP000789759">
    <property type="component" value="Unassembled WGS sequence"/>
</dbReference>
<protein>
    <submittedName>
        <fullName evidence="1">4337_t:CDS:1</fullName>
    </submittedName>
</protein>
<reference evidence="1" key="1">
    <citation type="submission" date="2021-06" db="EMBL/GenBank/DDBJ databases">
        <authorList>
            <person name="Kallberg Y."/>
            <person name="Tangrot J."/>
            <person name="Rosling A."/>
        </authorList>
    </citation>
    <scope>NUCLEOTIDE SEQUENCE</scope>
    <source>
        <strain evidence="1">FL966</strain>
    </source>
</reference>
<sequence length="103" mass="11898">KEFPNTFNVLNNTLVCTYCEHSVSWKQKVSITTHVNSKTHIKNKKNYEIAAQHRQSQTLEDSISVAESKKIVVKDLVEAFVKANIPLEKVNVLQPFFRKHCKE</sequence>
<dbReference type="GO" id="GO:0006357">
    <property type="term" value="P:regulation of transcription by RNA polymerase II"/>
    <property type="evidence" value="ECO:0007669"/>
    <property type="project" value="InterPro"/>
</dbReference>
<dbReference type="Gene3D" id="3.30.160.60">
    <property type="entry name" value="Classic Zinc Finger"/>
    <property type="match status" value="1"/>
</dbReference>
<dbReference type="GO" id="GO:0005634">
    <property type="term" value="C:nucleus"/>
    <property type="evidence" value="ECO:0007669"/>
    <property type="project" value="InterPro"/>
</dbReference>
<organism evidence="1 2">
    <name type="scientific">Cetraspora pellucida</name>
    <dbReference type="NCBI Taxonomy" id="1433469"/>
    <lineage>
        <taxon>Eukaryota</taxon>
        <taxon>Fungi</taxon>
        <taxon>Fungi incertae sedis</taxon>
        <taxon>Mucoromycota</taxon>
        <taxon>Glomeromycotina</taxon>
        <taxon>Glomeromycetes</taxon>
        <taxon>Diversisporales</taxon>
        <taxon>Gigasporaceae</taxon>
        <taxon>Cetraspora</taxon>
    </lineage>
</organism>
<name>A0A9N9G560_9GLOM</name>
<comment type="caution">
    <text evidence="1">The sequence shown here is derived from an EMBL/GenBank/DDBJ whole genome shotgun (WGS) entry which is preliminary data.</text>
</comment>
<dbReference type="AlphaFoldDB" id="A0A9N9G560"/>
<accession>A0A9N9G560</accession>
<dbReference type="PANTHER" id="PTHR32344:SF1">
    <property type="entry name" value="U1-TYPE DOMAIN-CONTAINING PROTEIN"/>
    <property type="match status" value="1"/>
</dbReference>
<evidence type="ECO:0000313" key="2">
    <source>
        <dbReference type="Proteomes" id="UP000789759"/>
    </source>
</evidence>
<dbReference type="PANTHER" id="PTHR32344">
    <property type="entry name" value="U1-TYPE DOMAIN-CONTAINING PROTEIN"/>
    <property type="match status" value="1"/>
</dbReference>
<keyword evidence="2" id="KW-1185">Reference proteome</keyword>
<dbReference type="EMBL" id="CAJVQA010003865">
    <property type="protein sequence ID" value="CAG8585508.1"/>
    <property type="molecule type" value="Genomic_DNA"/>
</dbReference>
<gene>
    <name evidence="1" type="ORF">CPELLU_LOCUS6296</name>
</gene>
<dbReference type="InterPro" id="IPR033375">
    <property type="entry name" value="Cggbp1"/>
</dbReference>
<evidence type="ECO:0000313" key="1">
    <source>
        <dbReference type="EMBL" id="CAG8585508.1"/>
    </source>
</evidence>
<feature type="non-terminal residue" evidence="1">
    <location>
        <position position="1"/>
    </location>
</feature>
<proteinExistence type="predicted"/>
<dbReference type="OrthoDB" id="2405594at2759"/>
<dbReference type="GO" id="GO:0003690">
    <property type="term" value="F:double-stranded DNA binding"/>
    <property type="evidence" value="ECO:0007669"/>
    <property type="project" value="InterPro"/>
</dbReference>